<dbReference type="EMBL" id="JBHSAY010000029">
    <property type="protein sequence ID" value="MFC4136162.1"/>
    <property type="molecule type" value="Genomic_DNA"/>
</dbReference>
<evidence type="ECO:0000259" key="2">
    <source>
        <dbReference type="Pfam" id="PF01471"/>
    </source>
</evidence>
<evidence type="ECO:0000313" key="3">
    <source>
        <dbReference type="EMBL" id="MFC4136162.1"/>
    </source>
</evidence>
<accession>A0ABV8LYJ1</accession>
<dbReference type="InterPro" id="IPR002477">
    <property type="entry name" value="Peptidoglycan-bd-like"/>
</dbReference>
<gene>
    <name evidence="3" type="ORF">ACFOZ4_36615</name>
</gene>
<dbReference type="SUPFAM" id="SSF47090">
    <property type="entry name" value="PGBD-like"/>
    <property type="match status" value="1"/>
</dbReference>
<keyword evidence="4" id="KW-1185">Reference proteome</keyword>
<feature type="signal peptide" evidence="1">
    <location>
        <begin position="1"/>
        <end position="19"/>
    </location>
</feature>
<comment type="caution">
    <text evidence="3">The sequence shown here is derived from an EMBL/GenBank/DDBJ whole genome shotgun (WGS) entry which is preliminary data.</text>
</comment>
<sequence>MKLVRKVAALLSVSAAAVAVGYAVTARPKTTEDSSLPPATSTADVTRGTVTQTVQISGTLGYDGAYQVIHHGQPGTLTGTPAPGTTIGRGGVLYAVANVPARLLLGGVPAYRDFADGMADGPDIRELERNLVALGLDPSRQITVDDHFTAATKAAIRRWQASWGWPADRRTGRLGQGEVVFLPAAVRVTGFQTALGGTVAPDSPVLTATSTNKVVTAAVGTDRQALLHVDDAVSVTLPGADAVTGKVMKIGRVAAAPGAGAGPDDGAVSNPGPATVMVTIAVTLPVGGPDLDQTPVQVGITTATHPDVLLVPISALLARPGGGYQVRLSDGAYLQVEPGLFDETAGLVEVTGAGLIAGRRVEVPAS</sequence>
<name>A0ABV8LYJ1_9ACTN</name>
<evidence type="ECO:0000313" key="4">
    <source>
        <dbReference type="Proteomes" id="UP001595816"/>
    </source>
</evidence>
<keyword evidence="1" id="KW-0732">Signal</keyword>
<protein>
    <submittedName>
        <fullName evidence="3">Peptidoglycan-binding protein</fullName>
    </submittedName>
</protein>
<evidence type="ECO:0000256" key="1">
    <source>
        <dbReference type="SAM" id="SignalP"/>
    </source>
</evidence>
<feature type="domain" description="Peptidoglycan binding-like" evidence="2">
    <location>
        <begin position="121"/>
        <end position="168"/>
    </location>
</feature>
<dbReference type="Proteomes" id="UP001595816">
    <property type="component" value="Unassembled WGS sequence"/>
</dbReference>
<proteinExistence type="predicted"/>
<dbReference type="Gene3D" id="1.10.101.10">
    <property type="entry name" value="PGBD-like superfamily/PGBD"/>
    <property type="match status" value="1"/>
</dbReference>
<dbReference type="RefSeq" id="WP_253751457.1">
    <property type="nucleotide sequence ID" value="NZ_JAMZDZ010000001.1"/>
</dbReference>
<feature type="chain" id="PRO_5046870889" evidence="1">
    <location>
        <begin position="20"/>
        <end position="366"/>
    </location>
</feature>
<organism evidence="3 4">
    <name type="scientific">Hamadaea flava</name>
    <dbReference type="NCBI Taxonomy" id="1742688"/>
    <lineage>
        <taxon>Bacteria</taxon>
        <taxon>Bacillati</taxon>
        <taxon>Actinomycetota</taxon>
        <taxon>Actinomycetes</taxon>
        <taxon>Micromonosporales</taxon>
        <taxon>Micromonosporaceae</taxon>
        <taxon>Hamadaea</taxon>
    </lineage>
</organism>
<dbReference type="InterPro" id="IPR036365">
    <property type="entry name" value="PGBD-like_sf"/>
</dbReference>
<reference evidence="4" key="1">
    <citation type="journal article" date="2019" name="Int. J. Syst. Evol. Microbiol.">
        <title>The Global Catalogue of Microorganisms (GCM) 10K type strain sequencing project: providing services to taxonomists for standard genome sequencing and annotation.</title>
        <authorList>
            <consortium name="The Broad Institute Genomics Platform"/>
            <consortium name="The Broad Institute Genome Sequencing Center for Infectious Disease"/>
            <person name="Wu L."/>
            <person name="Ma J."/>
        </authorList>
    </citation>
    <scope>NUCLEOTIDE SEQUENCE [LARGE SCALE GENOMIC DNA]</scope>
    <source>
        <strain evidence="4">CGMCC 4.7289</strain>
    </source>
</reference>
<dbReference type="Pfam" id="PF01471">
    <property type="entry name" value="PG_binding_1"/>
    <property type="match status" value="1"/>
</dbReference>
<dbReference type="InterPro" id="IPR036366">
    <property type="entry name" value="PGBDSf"/>
</dbReference>